<gene>
    <name evidence="2" type="ORF">BCR37DRAFT_240801</name>
</gene>
<dbReference type="AlphaFoldDB" id="A0A1Y2FQN3"/>
<protein>
    <submittedName>
        <fullName evidence="2">Uncharacterized protein</fullName>
    </submittedName>
</protein>
<keyword evidence="3" id="KW-1185">Reference proteome</keyword>
<dbReference type="RefSeq" id="XP_040726998.1">
    <property type="nucleotide sequence ID" value="XM_040866552.1"/>
</dbReference>
<accession>A0A1Y2FQN3</accession>
<reference evidence="2 3" key="1">
    <citation type="submission" date="2016-07" db="EMBL/GenBank/DDBJ databases">
        <title>Pervasive Adenine N6-methylation of Active Genes in Fungi.</title>
        <authorList>
            <consortium name="DOE Joint Genome Institute"/>
            <person name="Mondo S.J."/>
            <person name="Dannebaum R.O."/>
            <person name="Kuo R.C."/>
            <person name="Labutti K."/>
            <person name="Haridas S."/>
            <person name="Kuo A."/>
            <person name="Salamov A."/>
            <person name="Ahrendt S.R."/>
            <person name="Lipzen A."/>
            <person name="Sullivan W."/>
            <person name="Andreopoulos W.B."/>
            <person name="Clum A."/>
            <person name="Lindquist E."/>
            <person name="Daum C."/>
            <person name="Ramamoorthy G.K."/>
            <person name="Gryganskyi A."/>
            <person name="Culley D."/>
            <person name="Magnuson J.K."/>
            <person name="James T.Y."/>
            <person name="O'Malley M.A."/>
            <person name="Stajich J.E."/>
            <person name="Spatafora J.W."/>
            <person name="Visel A."/>
            <person name="Grigoriev I.V."/>
        </authorList>
    </citation>
    <scope>NUCLEOTIDE SEQUENCE [LARGE SCALE GENOMIC DNA]</scope>
    <source>
        <strain evidence="2 3">12-1054</strain>
    </source>
</reference>
<dbReference type="EMBL" id="MCFI01000004">
    <property type="protein sequence ID" value="ORY85516.1"/>
    <property type="molecule type" value="Genomic_DNA"/>
</dbReference>
<dbReference type="GeneID" id="63783151"/>
<name>A0A1Y2FQN3_PROLT</name>
<evidence type="ECO:0000313" key="2">
    <source>
        <dbReference type="EMBL" id="ORY85516.1"/>
    </source>
</evidence>
<dbReference type="Proteomes" id="UP000193685">
    <property type="component" value="Unassembled WGS sequence"/>
</dbReference>
<feature type="region of interest" description="Disordered" evidence="1">
    <location>
        <begin position="1"/>
        <end position="26"/>
    </location>
</feature>
<evidence type="ECO:0000256" key="1">
    <source>
        <dbReference type="SAM" id="MobiDB-lite"/>
    </source>
</evidence>
<organism evidence="2 3">
    <name type="scientific">Protomyces lactucae-debilis</name>
    <dbReference type="NCBI Taxonomy" id="2754530"/>
    <lineage>
        <taxon>Eukaryota</taxon>
        <taxon>Fungi</taxon>
        <taxon>Dikarya</taxon>
        <taxon>Ascomycota</taxon>
        <taxon>Taphrinomycotina</taxon>
        <taxon>Taphrinomycetes</taxon>
        <taxon>Taphrinales</taxon>
        <taxon>Protomycetaceae</taxon>
        <taxon>Protomyces</taxon>
    </lineage>
</organism>
<comment type="caution">
    <text evidence="2">The sequence shown here is derived from an EMBL/GenBank/DDBJ whole genome shotgun (WGS) entry which is preliminary data.</text>
</comment>
<proteinExistence type="predicted"/>
<sequence>MGLDVPRSDSFGKLYPPRTGARDASSTTSDALRRYLFRQEPKTGLRELFLYLRIRMQPADAQLWPQRPQPSLIGLKNMLRRLAHDLSVLETLTGQSTKAHVAVLDQAFFELQAFLLMGPPHHLREDLGSDLVSAYICLSLADNLLDFDDISEQILFCCRQTLHGIIARREMVKFEDDIRFDVPWCCLRLNRRHKRKIG</sequence>
<evidence type="ECO:0000313" key="3">
    <source>
        <dbReference type="Proteomes" id="UP000193685"/>
    </source>
</evidence>